<reference evidence="1" key="1">
    <citation type="submission" date="2018-05" db="EMBL/GenBank/DDBJ databases">
        <title>Draft genome of Mucuna pruriens seed.</title>
        <authorList>
            <person name="Nnadi N.E."/>
            <person name="Vos R."/>
            <person name="Hasami M.H."/>
            <person name="Devisetty U.K."/>
            <person name="Aguiy J.C."/>
        </authorList>
    </citation>
    <scope>NUCLEOTIDE SEQUENCE [LARGE SCALE GENOMIC DNA]</scope>
    <source>
        <strain evidence="1">JCA_2017</strain>
    </source>
</reference>
<comment type="caution">
    <text evidence="1">The sequence shown here is derived from an EMBL/GenBank/DDBJ whole genome shotgun (WGS) entry which is preliminary data.</text>
</comment>
<dbReference type="EMBL" id="QJKJ01006308">
    <property type="protein sequence ID" value="RDX87174.1"/>
    <property type="molecule type" value="Genomic_DNA"/>
</dbReference>
<proteinExistence type="predicted"/>
<accession>A0A371G9E9</accession>
<evidence type="ECO:0000313" key="2">
    <source>
        <dbReference type="Proteomes" id="UP000257109"/>
    </source>
</evidence>
<organism evidence="1 2">
    <name type="scientific">Mucuna pruriens</name>
    <name type="common">Velvet bean</name>
    <name type="synonym">Dolichos pruriens</name>
    <dbReference type="NCBI Taxonomy" id="157652"/>
    <lineage>
        <taxon>Eukaryota</taxon>
        <taxon>Viridiplantae</taxon>
        <taxon>Streptophyta</taxon>
        <taxon>Embryophyta</taxon>
        <taxon>Tracheophyta</taxon>
        <taxon>Spermatophyta</taxon>
        <taxon>Magnoliopsida</taxon>
        <taxon>eudicotyledons</taxon>
        <taxon>Gunneridae</taxon>
        <taxon>Pentapetalae</taxon>
        <taxon>rosids</taxon>
        <taxon>fabids</taxon>
        <taxon>Fabales</taxon>
        <taxon>Fabaceae</taxon>
        <taxon>Papilionoideae</taxon>
        <taxon>50 kb inversion clade</taxon>
        <taxon>NPAAA clade</taxon>
        <taxon>indigoferoid/millettioid clade</taxon>
        <taxon>Phaseoleae</taxon>
        <taxon>Mucuna</taxon>
    </lineage>
</organism>
<protein>
    <submittedName>
        <fullName evidence="1">Uncharacterized protein</fullName>
    </submittedName>
</protein>
<feature type="non-terminal residue" evidence="1">
    <location>
        <position position="1"/>
    </location>
</feature>
<dbReference type="Proteomes" id="UP000257109">
    <property type="component" value="Unassembled WGS sequence"/>
</dbReference>
<keyword evidence="2" id="KW-1185">Reference proteome</keyword>
<gene>
    <name evidence="1" type="ORF">CR513_31392</name>
</gene>
<evidence type="ECO:0000313" key="1">
    <source>
        <dbReference type="EMBL" id="RDX87174.1"/>
    </source>
</evidence>
<sequence length="104" mass="11599">MDSCAVQFSLSPPATTKVPLNYKDFGGFAASACSVRPWAGVNFTLQNYHNAPDKNKQTNSQTLIMRHSLTIIHPYACVPLHGHHNLINSFILEVTQRMQPVHIL</sequence>
<name>A0A371G9E9_MUCPR</name>
<dbReference type="AlphaFoldDB" id="A0A371G9E9"/>